<keyword evidence="2" id="KW-0378">Hydrolase</keyword>
<keyword evidence="4" id="KW-1185">Reference proteome</keyword>
<evidence type="ECO:0000256" key="2">
    <source>
        <dbReference type="RuleBase" id="RU361180"/>
    </source>
</evidence>
<reference evidence="3" key="1">
    <citation type="submission" date="2023-02" db="EMBL/GenBank/DDBJ databases">
        <title>Genome of toxic invasive species Heracleum sosnowskyi carries increased number of genes despite the absence of recent whole-genome duplications.</title>
        <authorList>
            <person name="Schelkunov M."/>
            <person name="Shtratnikova V."/>
            <person name="Makarenko M."/>
            <person name="Klepikova A."/>
            <person name="Omelchenko D."/>
            <person name="Novikova G."/>
            <person name="Obukhova E."/>
            <person name="Bogdanov V."/>
            <person name="Penin A."/>
            <person name="Logacheva M."/>
        </authorList>
    </citation>
    <scope>NUCLEOTIDE SEQUENCE</scope>
    <source>
        <strain evidence="3">Hsosn_3</strain>
        <tissue evidence="3">Leaf</tissue>
    </source>
</reference>
<dbReference type="EMBL" id="JAUIZM010000003">
    <property type="protein sequence ID" value="KAK1394304.1"/>
    <property type="molecule type" value="Genomic_DNA"/>
</dbReference>
<proteinExistence type="inferred from homology"/>
<reference evidence="3" key="2">
    <citation type="submission" date="2023-05" db="EMBL/GenBank/DDBJ databases">
        <authorList>
            <person name="Schelkunov M.I."/>
        </authorList>
    </citation>
    <scope>NUCLEOTIDE SEQUENCE</scope>
    <source>
        <strain evidence="3">Hsosn_3</strain>
        <tissue evidence="3">Leaf</tissue>
    </source>
</reference>
<evidence type="ECO:0000256" key="1">
    <source>
        <dbReference type="ARBA" id="ARBA00005615"/>
    </source>
</evidence>
<name>A0AAD8IZV0_9APIA</name>
<accession>A0AAD8IZV0</accession>
<dbReference type="Gene3D" id="1.50.10.10">
    <property type="match status" value="1"/>
</dbReference>
<dbReference type="EC" id="3.2.1.28" evidence="2"/>
<dbReference type="InterPro" id="IPR008928">
    <property type="entry name" value="6-hairpin_glycosidase_sf"/>
</dbReference>
<dbReference type="GO" id="GO:0005993">
    <property type="term" value="P:trehalose catabolic process"/>
    <property type="evidence" value="ECO:0007669"/>
    <property type="project" value="TreeGrafter"/>
</dbReference>
<dbReference type="Proteomes" id="UP001237642">
    <property type="component" value="Unassembled WGS sequence"/>
</dbReference>
<gene>
    <name evidence="3" type="ORF">POM88_013360</name>
</gene>
<dbReference type="InterPro" id="IPR001661">
    <property type="entry name" value="Glyco_hydro_37"/>
</dbReference>
<dbReference type="PRINTS" id="PR00744">
    <property type="entry name" value="GLHYDRLASE37"/>
</dbReference>
<comment type="catalytic activity">
    <reaction evidence="2">
        <text>alpha,alpha-trehalose + H2O = alpha-D-glucose + beta-D-glucose</text>
        <dbReference type="Rhea" id="RHEA:32675"/>
        <dbReference type="ChEBI" id="CHEBI:15377"/>
        <dbReference type="ChEBI" id="CHEBI:15903"/>
        <dbReference type="ChEBI" id="CHEBI:16551"/>
        <dbReference type="ChEBI" id="CHEBI:17925"/>
        <dbReference type="EC" id="3.2.1.28"/>
    </reaction>
</comment>
<dbReference type="SUPFAM" id="SSF48208">
    <property type="entry name" value="Six-hairpin glycosidases"/>
    <property type="match status" value="1"/>
</dbReference>
<sequence length="133" mass="14811">MDENTSDLTTLCTTSIIPVDLNAFILKMELDISYLANVSLDKSTAEHFTKASKSRQTAMNVVLWNEEMGQWLDYWIDANSLASVFASNFIPLWIQPFNSDNDLVEKASKSLKSSGLLRDAGIATSLTNTGQQW</sequence>
<organism evidence="3 4">
    <name type="scientific">Heracleum sosnowskyi</name>
    <dbReference type="NCBI Taxonomy" id="360622"/>
    <lineage>
        <taxon>Eukaryota</taxon>
        <taxon>Viridiplantae</taxon>
        <taxon>Streptophyta</taxon>
        <taxon>Embryophyta</taxon>
        <taxon>Tracheophyta</taxon>
        <taxon>Spermatophyta</taxon>
        <taxon>Magnoliopsida</taxon>
        <taxon>eudicotyledons</taxon>
        <taxon>Gunneridae</taxon>
        <taxon>Pentapetalae</taxon>
        <taxon>asterids</taxon>
        <taxon>campanulids</taxon>
        <taxon>Apiales</taxon>
        <taxon>Apiaceae</taxon>
        <taxon>Apioideae</taxon>
        <taxon>apioid superclade</taxon>
        <taxon>Tordylieae</taxon>
        <taxon>Tordyliinae</taxon>
        <taxon>Heracleum</taxon>
    </lineage>
</organism>
<evidence type="ECO:0000313" key="4">
    <source>
        <dbReference type="Proteomes" id="UP001237642"/>
    </source>
</evidence>
<dbReference type="InterPro" id="IPR012341">
    <property type="entry name" value="6hp_glycosidase-like_sf"/>
</dbReference>
<dbReference type="AlphaFoldDB" id="A0AAD8IZV0"/>
<comment type="caution">
    <text evidence="3">The sequence shown here is derived from an EMBL/GenBank/DDBJ whole genome shotgun (WGS) entry which is preliminary data.</text>
</comment>
<keyword evidence="2" id="KW-0326">Glycosidase</keyword>
<evidence type="ECO:0000313" key="3">
    <source>
        <dbReference type="EMBL" id="KAK1394304.1"/>
    </source>
</evidence>
<protein>
    <recommendedName>
        <fullName evidence="2">Trehalase</fullName>
        <ecNumber evidence="2">3.2.1.28</ecNumber>
    </recommendedName>
    <alternativeName>
        <fullName evidence="2">Alpha-trehalose glucohydrolase</fullName>
    </alternativeName>
</protein>
<dbReference type="GO" id="GO:0004555">
    <property type="term" value="F:alpha,alpha-trehalase activity"/>
    <property type="evidence" value="ECO:0007669"/>
    <property type="project" value="UniProtKB-EC"/>
</dbReference>
<dbReference type="Pfam" id="PF01204">
    <property type="entry name" value="Trehalase"/>
    <property type="match status" value="1"/>
</dbReference>
<dbReference type="PANTHER" id="PTHR23403">
    <property type="entry name" value="TREHALASE"/>
    <property type="match status" value="1"/>
</dbReference>
<comment type="similarity">
    <text evidence="1 2">Belongs to the glycosyl hydrolase 37 family.</text>
</comment>
<dbReference type="PANTHER" id="PTHR23403:SF1">
    <property type="entry name" value="TREHALASE"/>
    <property type="match status" value="1"/>
</dbReference>